<evidence type="ECO:0000313" key="5">
    <source>
        <dbReference type="Proteomes" id="UP000276254"/>
    </source>
</evidence>
<dbReference type="PROSITE" id="PS50297">
    <property type="entry name" value="ANK_REP_REGION"/>
    <property type="match status" value="2"/>
</dbReference>
<dbReference type="PANTHER" id="PTHR24198:SF165">
    <property type="entry name" value="ANKYRIN REPEAT-CONTAINING PROTEIN-RELATED"/>
    <property type="match status" value="1"/>
</dbReference>
<dbReference type="InterPro" id="IPR002110">
    <property type="entry name" value="Ankyrin_rpt"/>
</dbReference>
<feature type="repeat" description="ANK" evidence="3">
    <location>
        <begin position="114"/>
        <end position="146"/>
    </location>
</feature>
<gene>
    <name evidence="4" type="ORF">D3Y57_17800</name>
</gene>
<proteinExistence type="predicted"/>
<dbReference type="Proteomes" id="UP000276254">
    <property type="component" value="Chromosome"/>
</dbReference>
<dbReference type="OrthoDB" id="671583at2"/>
<dbReference type="PROSITE" id="PS50088">
    <property type="entry name" value="ANK_REPEAT"/>
    <property type="match status" value="3"/>
</dbReference>
<dbReference type="Gene3D" id="1.25.40.20">
    <property type="entry name" value="Ankyrin repeat-containing domain"/>
    <property type="match status" value="1"/>
</dbReference>
<keyword evidence="1" id="KW-0677">Repeat</keyword>
<reference evidence="4 5" key="1">
    <citation type="submission" date="2018-09" db="EMBL/GenBank/DDBJ databases">
        <title>Sphingomonas peninsula sp. nov., isolated from fildes peninsula, Antarctic soil.</title>
        <authorList>
            <person name="Yingchao G."/>
        </authorList>
    </citation>
    <scope>NUCLEOTIDE SEQUENCE [LARGE SCALE GENOMIC DNA]</scope>
    <source>
        <strain evidence="4 5">YZ-8</strain>
    </source>
</reference>
<protein>
    <submittedName>
        <fullName evidence="4">Ankyrin repeat domain-containing protein</fullName>
    </submittedName>
</protein>
<accession>A0A494TK62</accession>
<feature type="repeat" description="ANK" evidence="3">
    <location>
        <begin position="81"/>
        <end position="113"/>
    </location>
</feature>
<dbReference type="EMBL" id="CP032829">
    <property type="protein sequence ID" value="AYJ87443.1"/>
    <property type="molecule type" value="Genomic_DNA"/>
</dbReference>
<dbReference type="Pfam" id="PF12796">
    <property type="entry name" value="Ank_2"/>
    <property type="match status" value="1"/>
</dbReference>
<name>A0A494TK62_SPHPE</name>
<sequence length="169" mass="17329">MTDAALPPLPSGERIQELLFEAARRGRDDMIDALVQAGGDIEGFNSQGHTPLILASYNGNASTTAILIDKGASVDTPDLGRGNTALMGCVFKGYDEIAALLINAGADVNKRNAADQTAIMLAAMFARDAIVDLLLGAGANPALVDAVGNSAASVAAAQNNFIMANRLAS</sequence>
<organism evidence="4 5">
    <name type="scientific">Sphingomonas paeninsulae</name>
    <dbReference type="NCBI Taxonomy" id="2319844"/>
    <lineage>
        <taxon>Bacteria</taxon>
        <taxon>Pseudomonadati</taxon>
        <taxon>Pseudomonadota</taxon>
        <taxon>Alphaproteobacteria</taxon>
        <taxon>Sphingomonadales</taxon>
        <taxon>Sphingomonadaceae</taxon>
        <taxon>Sphingomonas</taxon>
    </lineage>
</organism>
<dbReference type="PANTHER" id="PTHR24198">
    <property type="entry name" value="ANKYRIN REPEAT AND PROTEIN KINASE DOMAIN-CONTAINING PROTEIN"/>
    <property type="match status" value="1"/>
</dbReference>
<dbReference type="RefSeq" id="WP_121154753.1">
    <property type="nucleotide sequence ID" value="NZ_CP032829.1"/>
</dbReference>
<feature type="repeat" description="ANK" evidence="3">
    <location>
        <begin position="47"/>
        <end position="79"/>
    </location>
</feature>
<dbReference type="KEGG" id="spha:D3Y57_17800"/>
<keyword evidence="2 3" id="KW-0040">ANK repeat</keyword>
<keyword evidence="5" id="KW-1185">Reference proteome</keyword>
<dbReference type="AlphaFoldDB" id="A0A494TK62"/>
<dbReference type="InterPro" id="IPR036770">
    <property type="entry name" value="Ankyrin_rpt-contain_sf"/>
</dbReference>
<evidence type="ECO:0000256" key="3">
    <source>
        <dbReference type="PROSITE-ProRule" id="PRU00023"/>
    </source>
</evidence>
<evidence type="ECO:0000256" key="1">
    <source>
        <dbReference type="ARBA" id="ARBA00022737"/>
    </source>
</evidence>
<evidence type="ECO:0000256" key="2">
    <source>
        <dbReference type="ARBA" id="ARBA00023043"/>
    </source>
</evidence>
<evidence type="ECO:0000313" key="4">
    <source>
        <dbReference type="EMBL" id="AYJ87443.1"/>
    </source>
</evidence>
<dbReference type="Pfam" id="PF00023">
    <property type="entry name" value="Ank"/>
    <property type="match status" value="1"/>
</dbReference>
<dbReference type="PRINTS" id="PR01415">
    <property type="entry name" value="ANKYRIN"/>
</dbReference>
<dbReference type="SMART" id="SM00248">
    <property type="entry name" value="ANK"/>
    <property type="match status" value="4"/>
</dbReference>
<dbReference type="SUPFAM" id="SSF48403">
    <property type="entry name" value="Ankyrin repeat"/>
    <property type="match status" value="1"/>
</dbReference>